<evidence type="ECO:0000256" key="4">
    <source>
        <dbReference type="ARBA" id="ARBA00022475"/>
    </source>
</evidence>
<evidence type="ECO:0000259" key="10">
    <source>
        <dbReference type="Pfam" id="PF00999"/>
    </source>
</evidence>
<dbReference type="Proteomes" id="UP000317708">
    <property type="component" value="Unassembled WGS sequence"/>
</dbReference>
<dbReference type="GO" id="GO:0005886">
    <property type="term" value="C:plasma membrane"/>
    <property type="evidence" value="ECO:0007669"/>
    <property type="project" value="UniProtKB-SubCell"/>
</dbReference>
<feature type="transmembrane region" description="Helical" evidence="9">
    <location>
        <begin position="188"/>
        <end position="211"/>
    </location>
</feature>
<evidence type="ECO:0000259" key="11">
    <source>
        <dbReference type="Pfam" id="PF02254"/>
    </source>
</evidence>
<dbReference type="AlphaFoldDB" id="A0A552EAI0"/>
<dbReference type="SUPFAM" id="SSF51735">
    <property type="entry name" value="NAD(P)-binding Rossmann-fold domains"/>
    <property type="match status" value="1"/>
</dbReference>
<accession>A0A552EAI0</accession>
<gene>
    <name evidence="12" type="ORF">EWV92_20525</name>
</gene>
<evidence type="ECO:0000256" key="7">
    <source>
        <dbReference type="ARBA" id="ARBA00023065"/>
    </source>
</evidence>
<dbReference type="EMBL" id="SFBI01000189">
    <property type="protein sequence ID" value="TRU31393.1"/>
    <property type="molecule type" value="Genomic_DNA"/>
</dbReference>
<feature type="domain" description="RCK N-terminal" evidence="11">
    <location>
        <begin position="404"/>
        <end position="497"/>
    </location>
</feature>
<dbReference type="Gene3D" id="1.20.1530.20">
    <property type="match status" value="1"/>
</dbReference>
<dbReference type="InterPro" id="IPR038770">
    <property type="entry name" value="Na+/solute_symporter_sf"/>
</dbReference>
<evidence type="ECO:0000313" key="13">
    <source>
        <dbReference type="Proteomes" id="UP000317708"/>
    </source>
</evidence>
<proteinExistence type="predicted"/>
<keyword evidence="3" id="KW-0050">Antiport</keyword>
<evidence type="ECO:0000256" key="9">
    <source>
        <dbReference type="SAM" id="Phobius"/>
    </source>
</evidence>
<evidence type="ECO:0000256" key="6">
    <source>
        <dbReference type="ARBA" id="ARBA00022989"/>
    </source>
</evidence>
<evidence type="ECO:0000256" key="3">
    <source>
        <dbReference type="ARBA" id="ARBA00022449"/>
    </source>
</evidence>
<feature type="domain" description="Cation/H+ exchanger transmembrane" evidence="10">
    <location>
        <begin position="12"/>
        <end position="391"/>
    </location>
</feature>
<reference evidence="12 13" key="1">
    <citation type="submission" date="2019-01" db="EMBL/GenBank/DDBJ databases">
        <title>Coherence of Microcystis species and biogeography revealed through population genomics.</title>
        <authorList>
            <person name="Perez-Carrascal O.M."/>
            <person name="Terrat Y."/>
            <person name="Giani A."/>
            <person name="Fortin N."/>
            <person name="Tromas N."/>
            <person name="Shapiro B.J."/>
        </authorList>
    </citation>
    <scope>NUCLEOTIDE SEQUENCE [LARGE SCALE GENOMIC DNA]</scope>
    <source>
        <strain evidence="12">Ma_MB_S_20031200_S102</strain>
    </source>
</reference>
<keyword evidence="6 9" id="KW-1133">Transmembrane helix</keyword>
<feature type="transmembrane region" description="Helical" evidence="9">
    <location>
        <begin position="56"/>
        <end position="73"/>
    </location>
</feature>
<dbReference type="GO" id="GO:0015297">
    <property type="term" value="F:antiporter activity"/>
    <property type="evidence" value="ECO:0007669"/>
    <property type="project" value="UniProtKB-KW"/>
</dbReference>
<evidence type="ECO:0000256" key="1">
    <source>
        <dbReference type="ARBA" id="ARBA00004651"/>
    </source>
</evidence>
<feature type="transmembrane region" description="Helical" evidence="9">
    <location>
        <begin position="120"/>
        <end position="140"/>
    </location>
</feature>
<organism evidence="12 13">
    <name type="scientific">Microcystis aeruginosa Ma_MB_S_20031200_S102</name>
    <dbReference type="NCBI Taxonomy" id="2486254"/>
    <lineage>
        <taxon>Bacteria</taxon>
        <taxon>Bacillati</taxon>
        <taxon>Cyanobacteriota</taxon>
        <taxon>Cyanophyceae</taxon>
        <taxon>Oscillatoriophycideae</taxon>
        <taxon>Chroococcales</taxon>
        <taxon>Microcystaceae</taxon>
        <taxon>Microcystis</taxon>
    </lineage>
</organism>
<dbReference type="Pfam" id="PF02254">
    <property type="entry name" value="TrkA_N"/>
    <property type="match status" value="1"/>
</dbReference>
<dbReference type="Gene3D" id="3.40.50.720">
    <property type="entry name" value="NAD(P)-binding Rossmann-like Domain"/>
    <property type="match status" value="1"/>
</dbReference>
<evidence type="ECO:0000256" key="5">
    <source>
        <dbReference type="ARBA" id="ARBA00022692"/>
    </source>
</evidence>
<dbReference type="Pfam" id="PF00999">
    <property type="entry name" value="Na_H_Exchanger"/>
    <property type="match status" value="1"/>
</dbReference>
<keyword evidence="5 9" id="KW-0812">Transmembrane</keyword>
<evidence type="ECO:0000256" key="2">
    <source>
        <dbReference type="ARBA" id="ARBA00022448"/>
    </source>
</evidence>
<feature type="transmembrane region" description="Helical" evidence="9">
    <location>
        <begin position="245"/>
        <end position="262"/>
    </location>
</feature>
<protein>
    <submittedName>
        <fullName evidence="12">Sodium:proton antiporter</fullName>
    </submittedName>
</protein>
<feature type="transmembrane region" description="Helical" evidence="9">
    <location>
        <begin position="6"/>
        <end position="25"/>
    </location>
</feature>
<keyword evidence="8 9" id="KW-0472">Membrane</keyword>
<feature type="transmembrane region" description="Helical" evidence="9">
    <location>
        <begin position="335"/>
        <end position="357"/>
    </location>
</feature>
<keyword evidence="4" id="KW-1003">Cell membrane</keyword>
<evidence type="ECO:0000256" key="8">
    <source>
        <dbReference type="ARBA" id="ARBA00023136"/>
    </source>
</evidence>
<dbReference type="PANTHER" id="PTHR32507">
    <property type="entry name" value="NA(+)/H(+) ANTIPORTER 1"/>
    <property type="match status" value="1"/>
</dbReference>
<keyword evidence="7" id="KW-0406">Ion transport</keyword>
<name>A0A552EAI0_MICAE</name>
<feature type="transmembrane region" description="Helical" evidence="9">
    <location>
        <begin position="223"/>
        <end position="239"/>
    </location>
</feature>
<feature type="transmembrane region" description="Helical" evidence="9">
    <location>
        <begin position="32"/>
        <end position="50"/>
    </location>
</feature>
<feature type="transmembrane region" description="Helical" evidence="9">
    <location>
        <begin position="274"/>
        <end position="297"/>
    </location>
</feature>
<dbReference type="InterPro" id="IPR036291">
    <property type="entry name" value="NAD(P)-bd_dom_sf"/>
</dbReference>
<comment type="subcellular location">
    <subcellularLocation>
        <location evidence="1">Cell membrane</location>
        <topology evidence="1">Multi-pass membrane protein</topology>
    </subcellularLocation>
</comment>
<dbReference type="InterPro" id="IPR006153">
    <property type="entry name" value="Cation/H_exchanger_TM"/>
</dbReference>
<dbReference type="GO" id="GO:0006813">
    <property type="term" value="P:potassium ion transport"/>
    <property type="evidence" value="ECO:0007669"/>
    <property type="project" value="InterPro"/>
</dbReference>
<dbReference type="GO" id="GO:1902600">
    <property type="term" value="P:proton transmembrane transport"/>
    <property type="evidence" value="ECO:0007669"/>
    <property type="project" value="InterPro"/>
</dbReference>
<dbReference type="PANTHER" id="PTHR32507:SF0">
    <property type="entry name" value="NA(+)_H(+) ANTIPORTER 2-RELATED"/>
    <property type="match status" value="1"/>
</dbReference>
<sequence>MEPSFALTLQIVITVVAGITAQVIAEYLKVPSIVFLLIFGIALGSDGWEILQPQSLGIGLEVLVALSVAIILFEGGLSLSGRELGRVSGSLRNLVTLGTSITLIGGGMAAHWLGEFPWPIAFLYASLVVVTGPTVIGPLLKQVAVDRRVATLLEGEGVLIDPVGAILAVVVLNTIIDSHSRPMEIITGLTLRLGIGAAIGIAGGGLLSFIIKTCNFLTFELKNLVVLAGVWGLFGLSQFSRSESGLMAVVMAGIVLKAAAVPDERLLRRFKGQLTTLCVSVLFILLAADLSIASVIALGWGSVLTVLVLMLVVRPLSVALCTLKSDLNWRHKLFIAWVAPRGIVSASVASLFAILLTRAGINGGEAIKALVFLTILMTVFIQGLTARWVAKGLKITSSAATGAVIIGCNPLGRLIGCLFQEQGENVVLIDTDAAACQQAQEEGLTVLQSSALDTKILQEAGIESMGTFLVLTNNSEVNLVLAQRAREEFHPPRVLAAFAGTPNPDKNKVNQVFLPSFSVKEWNQYLDDNQIKLGKTIFKADDLSEQQTRLTKLIENGELLPLLLRRDNSLQVVTEREEWRTGDELIYILRDLRPQLLKRLSGTVRTRLSLEILPEVEIATSR</sequence>
<evidence type="ECO:0000313" key="12">
    <source>
        <dbReference type="EMBL" id="TRU31393.1"/>
    </source>
</evidence>
<feature type="transmembrane region" description="Helical" evidence="9">
    <location>
        <begin position="152"/>
        <end position="176"/>
    </location>
</feature>
<comment type="caution">
    <text evidence="12">The sequence shown here is derived from an EMBL/GenBank/DDBJ whole genome shotgun (WGS) entry which is preliminary data.</text>
</comment>
<keyword evidence="2" id="KW-0813">Transport</keyword>
<feature type="transmembrane region" description="Helical" evidence="9">
    <location>
        <begin position="369"/>
        <end position="390"/>
    </location>
</feature>
<dbReference type="InterPro" id="IPR003148">
    <property type="entry name" value="RCK_N"/>
</dbReference>
<feature type="transmembrane region" description="Helical" evidence="9">
    <location>
        <begin position="94"/>
        <end position="114"/>
    </location>
</feature>